<evidence type="ECO:0000256" key="1">
    <source>
        <dbReference type="SAM" id="MobiDB-lite"/>
    </source>
</evidence>
<protein>
    <submittedName>
        <fullName evidence="2">Uncharacterized protein</fullName>
    </submittedName>
</protein>
<organism evidence="2 3">
    <name type="scientific">Mytilus galloprovincialis</name>
    <name type="common">Mediterranean mussel</name>
    <dbReference type="NCBI Taxonomy" id="29158"/>
    <lineage>
        <taxon>Eukaryota</taxon>
        <taxon>Metazoa</taxon>
        <taxon>Spiralia</taxon>
        <taxon>Lophotrochozoa</taxon>
        <taxon>Mollusca</taxon>
        <taxon>Bivalvia</taxon>
        <taxon>Autobranchia</taxon>
        <taxon>Pteriomorphia</taxon>
        <taxon>Mytilida</taxon>
        <taxon>Mytiloidea</taxon>
        <taxon>Mytilidae</taxon>
        <taxon>Mytilinae</taxon>
        <taxon>Mytilus</taxon>
    </lineage>
</organism>
<evidence type="ECO:0000313" key="2">
    <source>
        <dbReference type="EMBL" id="OPL32947.1"/>
    </source>
</evidence>
<dbReference type="EMBL" id="KV585767">
    <property type="protein sequence ID" value="OPL32947.1"/>
    <property type="molecule type" value="Genomic_DNA"/>
</dbReference>
<name>A0A3L5TTT9_MYTGA</name>
<gene>
    <name evidence="2" type="ORF">AM593_04777</name>
</gene>
<proteinExistence type="predicted"/>
<evidence type="ECO:0000313" key="3">
    <source>
        <dbReference type="Proteomes" id="UP000266721"/>
    </source>
</evidence>
<dbReference type="AlphaFoldDB" id="A0A3L5TTT9"/>
<dbReference type="Proteomes" id="UP000266721">
    <property type="component" value="Unassembled WGS sequence"/>
</dbReference>
<keyword evidence="3" id="KW-1185">Reference proteome</keyword>
<feature type="non-terminal residue" evidence="2">
    <location>
        <position position="1"/>
    </location>
</feature>
<comment type="caution">
    <text evidence="2">The sequence shown here is derived from an EMBL/GenBank/DDBJ whole genome shotgun (WGS) entry which is preliminary data.</text>
</comment>
<sequence>LKTPPQTLDIESPDLENPVPSGSSKRSKFSEVNDGNKLRIVIVGKTGTVQTPHLE</sequence>
<accession>A0A3L5TTT9</accession>
<feature type="region of interest" description="Disordered" evidence="1">
    <location>
        <begin position="1"/>
        <end position="33"/>
    </location>
</feature>
<feature type="non-terminal residue" evidence="2">
    <location>
        <position position="55"/>
    </location>
</feature>
<reference evidence="2 3" key="1">
    <citation type="journal article" date="2016" name="PLoS ONE">
        <title>A First Insight into the Genome of the Filter-Feeder Mussel Mytilus galloprovincialis.</title>
        <authorList>
            <person name="Murgarella M."/>
            <person name="Puiu D."/>
            <person name="Novoa B."/>
            <person name="Figueras A."/>
            <person name="Posada D."/>
            <person name="Canchaya C."/>
        </authorList>
    </citation>
    <scope>NUCLEOTIDE SEQUENCE [LARGE SCALE GENOMIC DNA]</scope>
    <source>
        <tissue evidence="2">Muscle</tissue>
    </source>
</reference>